<organism evidence="2">
    <name type="scientific">Physcomitrium patens</name>
    <name type="common">Spreading-leaved earth moss</name>
    <name type="synonym">Physcomitrella patens</name>
    <dbReference type="NCBI Taxonomy" id="3218"/>
    <lineage>
        <taxon>Eukaryota</taxon>
        <taxon>Viridiplantae</taxon>
        <taxon>Streptophyta</taxon>
        <taxon>Embryophyta</taxon>
        <taxon>Bryophyta</taxon>
        <taxon>Bryophytina</taxon>
        <taxon>Bryopsida</taxon>
        <taxon>Funariidae</taxon>
        <taxon>Funariales</taxon>
        <taxon>Funariaceae</taxon>
        <taxon>Physcomitrium</taxon>
    </lineage>
</organism>
<dbReference type="PaxDb" id="3218-PP1S117_108V6.1"/>
<dbReference type="Gramene" id="Pp3c6_29040V3.1">
    <property type="protein sequence ID" value="PAC:32978129.CDS.1"/>
    <property type="gene ID" value="Pp3c6_29040"/>
</dbReference>
<sequence length="168" mass="18880">MYKVGAKRLSMEVQKSFSMPMLIVDHSELYSESSTCPSLRCKLSMYLHRKAKSAISLCVGIVLCAVVLSVLTFALDLWKVSEAPRLLVSFPCRLWNYALLVKPGDVVAGRRPEMIVMREEEAALEGKGIPTKKENVECHRLLLRICLNHNCQGSKVICLRDPSERPFG</sequence>
<keyword evidence="1" id="KW-0472">Membrane</keyword>
<accession>A0A2K1KHK3</accession>
<reference evidence="2 4" key="1">
    <citation type="journal article" date="2008" name="Science">
        <title>The Physcomitrella genome reveals evolutionary insights into the conquest of land by plants.</title>
        <authorList>
            <person name="Rensing S."/>
            <person name="Lang D."/>
            <person name="Zimmer A."/>
            <person name="Terry A."/>
            <person name="Salamov A."/>
            <person name="Shapiro H."/>
            <person name="Nishiyama T."/>
            <person name="Perroud P.-F."/>
            <person name="Lindquist E."/>
            <person name="Kamisugi Y."/>
            <person name="Tanahashi T."/>
            <person name="Sakakibara K."/>
            <person name="Fujita T."/>
            <person name="Oishi K."/>
            <person name="Shin-I T."/>
            <person name="Kuroki Y."/>
            <person name="Toyoda A."/>
            <person name="Suzuki Y."/>
            <person name="Hashimoto A."/>
            <person name="Yamaguchi K."/>
            <person name="Sugano A."/>
            <person name="Kohara Y."/>
            <person name="Fujiyama A."/>
            <person name="Anterola A."/>
            <person name="Aoki S."/>
            <person name="Ashton N."/>
            <person name="Barbazuk W.B."/>
            <person name="Barker E."/>
            <person name="Bennetzen J."/>
            <person name="Bezanilla M."/>
            <person name="Blankenship R."/>
            <person name="Cho S.H."/>
            <person name="Dutcher S."/>
            <person name="Estelle M."/>
            <person name="Fawcett J.A."/>
            <person name="Gundlach H."/>
            <person name="Hanada K."/>
            <person name="Heyl A."/>
            <person name="Hicks K.A."/>
            <person name="Hugh J."/>
            <person name="Lohr M."/>
            <person name="Mayer K."/>
            <person name="Melkozernov A."/>
            <person name="Murata T."/>
            <person name="Nelson D."/>
            <person name="Pils B."/>
            <person name="Prigge M."/>
            <person name="Reiss B."/>
            <person name="Renner T."/>
            <person name="Rombauts S."/>
            <person name="Rushton P."/>
            <person name="Sanderfoot A."/>
            <person name="Schween G."/>
            <person name="Shiu S.-H."/>
            <person name="Stueber K."/>
            <person name="Theodoulou F.L."/>
            <person name="Tu H."/>
            <person name="Van de Peer Y."/>
            <person name="Verrier P.J."/>
            <person name="Waters E."/>
            <person name="Wood A."/>
            <person name="Yang L."/>
            <person name="Cove D."/>
            <person name="Cuming A."/>
            <person name="Hasebe M."/>
            <person name="Lucas S."/>
            <person name="Mishler D.B."/>
            <person name="Reski R."/>
            <person name="Grigoriev I."/>
            <person name="Quatrano R.S."/>
            <person name="Boore J.L."/>
        </authorList>
    </citation>
    <scope>NUCLEOTIDE SEQUENCE [LARGE SCALE GENOMIC DNA]</scope>
    <source>
        <strain evidence="3 4">cv. Gransden 2004</strain>
    </source>
</reference>
<feature type="transmembrane region" description="Helical" evidence="1">
    <location>
        <begin position="54"/>
        <end position="75"/>
    </location>
</feature>
<keyword evidence="1" id="KW-0812">Transmembrane</keyword>
<evidence type="ECO:0000313" key="2">
    <source>
        <dbReference type="EMBL" id="PNR53243.1"/>
    </source>
</evidence>
<protein>
    <submittedName>
        <fullName evidence="2 3">Uncharacterized protein</fullName>
    </submittedName>
</protein>
<evidence type="ECO:0000313" key="3">
    <source>
        <dbReference type="EnsemblPlants" id="PAC:32978129.CDS.1"/>
    </source>
</evidence>
<reference evidence="2 4" key="2">
    <citation type="journal article" date="2018" name="Plant J.">
        <title>The Physcomitrella patens chromosome-scale assembly reveals moss genome structure and evolution.</title>
        <authorList>
            <person name="Lang D."/>
            <person name="Ullrich K.K."/>
            <person name="Murat F."/>
            <person name="Fuchs J."/>
            <person name="Jenkins J."/>
            <person name="Haas F.B."/>
            <person name="Piednoel M."/>
            <person name="Gundlach H."/>
            <person name="Van Bel M."/>
            <person name="Meyberg R."/>
            <person name="Vives C."/>
            <person name="Morata J."/>
            <person name="Symeonidi A."/>
            <person name="Hiss M."/>
            <person name="Muchero W."/>
            <person name="Kamisugi Y."/>
            <person name="Saleh O."/>
            <person name="Blanc G."/>
            <person name="Decker E.L."/>
            <person name="van Gessel N."/>
            <person name="Grimwood J."/>
            <person name="Hayes R.D."/>
            <person name="Graham S.W."/>
            <person name="Gunter L.E."/>
            <person name="McDaniel S.F."/>
            <person name="Hoernstein S.N.W."/>
            <person name="Larsson A."/>
            <person name="Li F.W."/>
            <person name="Perroud P.F."/>
            <person name="Phillips J."/>
            <person name="Ranjan P."/>
            <person name="Rokshar D.S."/>
            <person name="Rothfels C.J."/>
            <person name="Schneider L."/>
            <person name="Shu S."/>
            <person name="Stevenson D.W."/>
            <person name="Thummler F."/>
            <person name="Tillich M."/>
            <person name="Villarreal Aguilar J.C."/>
            <person name="Widiez T."/>
            <person name="Wong G.K."/>
            <person name="Wymore A."/>
            <person name="Zhang Y."/>
            <person name="Zimmer A.D."/>
            <person name="Quatrano R.S."/>
            <person name="Mayer K.F.X."/>
            <person name="Goodstein D."/>
            <person name="Casacuberta J.M."/>
            <person name="Vandepoele K."/>
            <person name="Reski R."/>
            <person name="Cuming A.C."/>
            <person name="Tuskan G.A."/>
            <person name="Maumus F."/>
            <person name="Salse J."/>
            <person name="Schmutz J."/>
            <person name="Rensing S.A."/>
        </authorList>
    </citation>
    <scope>NUCLEOTIDE SEQUENCE [LARGE SCALE GENOMIC DNA]</scope>
    <source>
        <strain evidence="3 4">cv. Gransden 2004</strain>
    </source>
</reference>
<dbReference type="InParanoid" id="A0A2K1KHK3"/>
<proteinExistence type="predicted"/>
<evidence type="ECO:0000256" key="1">
    <source>
        <dbReference type="SAM" id="Phobius"/>
    </source>
</evidence>
<keyword evidence="1" id="KW-1133">Transmembrane helix</keyword>
<keyword evidence="4" id="KW-1185">Reference proteome</keyword>
<dbReference type="Proteomes" id="UP000006727">
    <property type="component" value="Chromosome 6"/>
</dbReference>
<reference evidence="3" key="3">
    <citation type="submission" date="2020-12" db="UniProtKB">
        <authorList>
            <consortium name="EnsemblPlants"/>
        </authorList>
    </citation>
    <scope>IDENTIFICATION</scope>
</reference>
<gene>
    <name evidence="2" type="ORF">PHYPA_009619</name>
</gene>
<dbReference type="AlphaFoldDB" id="A0A2K1KHK3"/>
<dbReference type="EMBL" id="ABEU02000006">
    <property type="protein sequence ID" value="PNR53243.1"/>
    <property type="molecule type" value="Genomic_DNA"/>
</dbReference>
<evidence type="ECO:0000313" key="4">
    <source>
        <dbReference type="Proteomes" id="UP000006727"/>
    </source>
</evidence>
<name>A0A2K1KHK3_PHYPA</name>
<dbReference type="EnsemblPlants" id="Pp3c6_29040V3.1">
    <property type="protein sequence ID" value="PAC:32978129.CDS.1"/>
    <property type="gene ID" value="Pp3c6_29040"/>
</dbReference>